<reference evidence="2 3" key="1">
    <citation type="submission" date="2023-02" db="EMBL/GenBank/DDBJ databases">
        <authorList>
            <person name="Mo P."/>
        </authorList>
    </citation>
    <scope>NUCLEOTIDE SEQUENCE [LARGE SCALE GENOMIC DNA]</scope>
    <source>
        <strain evidence="2 3">HUAS 3</strain>
    </source>
</reference>
<dbReference type="InterPro" id="IPR010982">
    <property type="entry name" value="Lambda_DNA-bd_dom_sf"/>
</dbReference>
<protein>
    <submittedName>
        <fullName evidence="2">Helix-turn-helix domain-containing protein</fullName>
    </submittedName>
</protein>
<proteinExistence type="predicted"/>
<dbReference type="CDD" id="cd00093">
    <property type="entry name" value="HTH_XRE"/>
    <property type="match status" value="1"/>
</dbReference>
<dbReference type="SMART" id="SM00530">
    <property type="entry name" value="HTH_XRE"/>
    <property type="match status" value="1"/>
</dbReference>
<sequence>MNAGRLDSVPIGRRVAYWRGRRKLSQQLFADRLGKSKSWVDKVERGVRRLDKLSTLQEIAAVLRVDPVVLRDPDTQPVELTERHQGVERIRAALCRYEIPLGRPAGRRPVLPADRMARQVGYAWTAFQHARYAQLADLLPDLLTDVQRTHAHQPGPGRVPLVEAYRITAGLLVKLGAADVAWLAADRAMLAATGDRSLVAAAAVQLGQVLRAAGRAREAQSLLRAAAYRIAPSVIEYGTPPELSLCGTLLVQAALAAASHEGDSATAELIDEAAGMAERVGDGHDHYRTGFGPTAVDLARTAVAVESGDARAAIGWHGKATGRAGWRWLPAEHRAAHLLDTACAYLHTDDPTNAAHVLLEAERTAPSEIRYRPAAWDLLGQLARDPYAPTTITRLATTLGVG</sequence>
<dbReference type="PROSITE" id="PS50943">
    <property type="entry name" value="HTH_CROC1"/>
    <property type="match status" value="1"/>
</dbReference>
<accession>A0ABY7ZYJ0</accession>
<dbReference type="Pfam" id="PF13560">
    <property type="entry name" value="HTH_31"/>
    <property type="match status" value="1"/>
</dbReference>
<evidence type="ECO:0000313" key="3">
    <source>
        <dbReference type="Proteomes" id="UP001219605"/>
    </source>
</evidence>
<dbReference type="InterPro" id="IPR001387">
    <property type="entry name" value="Cro/C1-type_HTH"/>
</dbReference>
<dbReference type="RefSeq" id="WP_275035004.1">
    <property type="nucleotide sequence ID" value="NZ_CP118615.1"/>
</dbReference>
<gene>
    <name evidence="2" type="ORF">PVK37_07585</name>
</gene>
<dbReference type="Gene3D" id="1.10.260.40">
    <property type="entry name" value="lambda repressor-like DNA-binding domains"/>
    <property type="match status" value="1"/>
</dbReference>
<organism evidence="2 3">
    <name type="scientific">Micromonospora cathayae</name>
    <dbReference type="NCBI Taxonomy" id="3028804"/>
    <lineage>
        <taxon>Bacteria</taxon>
        <taxon>Bacillati</taxon>
        <taxon>Actinomycetota</taxon>
        <taxon>Actinomycetes</taxon>
        <taxon>Micromonosporales</taxon>
        <taxon>Micromonosporaceae</taxon>
        <taxon>Micromonospora</taxon>
    </lineage>
</organism>
<dbReference type="EMBL" id="CP118615">
    <property type="protein sequence ID" value="WDZ87975.1"/>
    <property type="molecule type" value="Genomic_DNA"/>
</dbReference>
<evidence type="ECO:0000313" key="2">
    <source>
        <dbReference type="EMBL" id="WDZ87975.1"/>
    </source>
</evidence>
<evidence type="ECO:0000259" key="1">
    <source>
        <dbReference type="PROSITE" id="PS50943"/>
    </source>
</evidence>
<keyword evidence="3" id="KW-1185">Reference proteome</keyword>
<dbReference type="SUPFAM" id="SSF47413">
    <property type="entry name" value="lambda repressor-like DNA-binding domains"/>
    <property type="match status" value="1"/>
</dbReference>
<feature type="domain" description="HTH cro/C1-type" evidence="1">
    <location>
        <begin position="15"/>
        <end position="70"/>
    </location>
</feature>
<name>A0ABY7ZYJ0_9ACTN</name>
<dbReference type="Proteomes" id="UP001219605">
    <property type="component" value="Chromosome"/>
</dbReference>